<dbReference type="Gene3D" id="3.30.70.1820">
    <property type="entry name" value="L1 transposable element, RRM domain"/>
    <property type="match status" value="1"/>
</dbReference>
<feature type="region of interest" description="Disordered" evidence="6">
    <location>
        <begin position="329"/>
        <end position="378"/>
    </location>
</feature>
<dbReference type="Pfam" id="PF00628">
    <property type="entry name" value="PHD"/>
    <property type="match status" value="1"/>
</dbReference>
<evidence type="ECO:0000256" key="6">
    <source>
        <dbReference type="SAM" id="MobiDB-lite"/>
    </source>
</evidence>
<feature type="compositionally biased region" description="Polar residues" evidence="6">
    <location>
        <begin position="332"/>
        <end position="350"/>
    </location>
</feature>
<sequence length="378" mass="43240">MMRTPDSAKTIQKSKTSLKAGKKSDTKEDLCGKCKKKVLKDEPGIQCERCDKWYHTKCIEMSARVYDLLSTSEAEWKCTSCSVSQIKPGDTNGLIQLMLQKFTNLEVTITAVTDIIKEFNDLKACCEELKDRNQALEEKCSELSDEITLMKGELRLVNAETSRRAQYDLKNNLIITGIPEQKEEKLDKILLKLGSDLGVRINLNEVLAMHRLKENPYSKESGQPRELLVKFLRYPTKEAFLNKFKLKYRNNKRVLASETLVQGTNKVVALRDHLTPKNKFLYRKALRLRDEGKLHFAWIKKGEVLVKAKGKTHKIVDAEDLAKFREKLPPLEQQSNVHNVNDQNVDTNLKNCEKSETKESKPDDPNPPPAHSIETNQV</sequence>
<keyword evidence="5" id="KW-0175">Coiled coil</keyword>
<dbReference type="InterPro" id="IPR013083">
    <property type="entry name" value="Znf_RING/FYVE/PHD"/>
</dbReference>
<name>A0A9P0F1S4_BEMTA</name>
<evidence type="ECO:0000256" key="2">
    <source>
        <dbReference type="ARBA" id="ARBA00022771"/>
    </source>
</evidence>
<feature type="compositionally biased region" description="Basic and acidic residues" evidence="6">
    <location>
        <begin position="351"/>
        <end position="364"/>
    </location>
</feature>
<evidence type="ECO:0000256" key="4">
    <source>
        <dbReference type="PROSITE-ProRule" id="PRU00146"/>
    </source>
</evidence>
<dbReference type="AlphaFoldDB" id="A0A9P0F1S4"/>
<evidence type="ECO:0000256" key="3">
    <source>
        <dbReference type="ARBA" id="ARBA00022833"/>
    </source>
</evidence>
<dbReference type="Proteomes" id="UP001152759">
    <property type="component" value="Chromosome 4"/>
</dbReference>
<feature type="compositionally biased region" description="Polar residues" evidence="6">
    <location>
        <begin position="7"/>
        <end position="17"/>
    </location>
</feature>
<gene>
    <name evidence="8" type="ORF">BEMITA_LOCUS7176</name>
</gene>
<dbReference type="PROSITE" id="PS50016">
    <property type="entry name" value="ZF_PHD_2"/>
    <property type="match status" value="1"/>
</dbReference>
<feature type="coiled-coil region" evidence="5">
    <location>
        <begin position="119"/>
        <end position="153"/>
    </location>
</feature>
<keyword evidence="1" id="KW-0479">Metal-binding</keyword>
<evidence type="ECO:0000313" key="9">
    <source>
        <dbReference type="Proteomes" id="UP001152759"/>
    </source>
</evidence>
<protein>
    <recommendedName>
        <fullName evidence="7">PHD-type domain-containing protein</fullName>
    </recommendedName>
</protein>
<dbReference type="InterPro" id="IPR019786">
    <property type="entry name" value="Zinc_finger_PHD-type_CS"/>
</dbReference>
<proteinExistence type="predicted"/>
<keyword evidence="2 4" id="KW-0863">Zinc-finger</keyword>
<keyword evidence="3" id="KW-0862">Zinc</keyword>
<dbReference type="InterPro" id="IPR019787">
    <property type="entry name" value="Znf_PHD-finger"/>
</dbReference>
<dbReference type="GO" id="GO:0008270">
    <property type="term" value="F:zinc ion binding"/>
    <property type="evidence" value="ECO:0007669"/>
    <property type="project" value="UniProtKB-KW"/>
</dbReference>
<evidence type="ECO:0000256" key="5">
    <source>
        <dbReference type="SAM" id="Coils"/>
    </source>
</evidence>
<dbReference type="SUPFAM" id="SSF57903">
    <property type="entry name" value="FYVE/PHD zinc finger"/>
    <property type="match status" value="1"/>
</dbReference>
<evidence type="ECO:0000313" key="8">
    <source>
        <dbReference type="EMBL" id="CAH0388254.1"/>
    </source>
</evidence>
<keyword evidence="9" id="KW-1185">Reference proteome</keyword>
<dbReference type="EMBL" id="OU963865">
    <property type="protein sequence ID" value="CAH0388254.1"/>
    <property type="molecule type" value="Genomic_DNA"/>
</dbReference>
<reference evidence="8" key="1">
    <citation type="submission" date="2021-12" db="EMBL/GenBank/DDBJ databases">
        <authorList>
            <person name="King R."/>
        </authorList>
    </citation>
    <scope>NUCLEOTIDE SEQUENCE</scope>
</reference>
<dbReference type="PROSITE" id="PS01359">
    <property type="entry name" value="ZF_PHD_1"/>
    <property type="match status" value="1"/>
</dbReference>
<feature type="region of interest" description="Disordered" evidence="6">
    <location>
        <begin position="1"/>
        <end position="28"/>
    </location>
</feature>
<evidence type="ECO:0000259" key="7">
    <source>
        <dbReference type="PROSITE" id="PS50016"/>
    </source>
</evidence>
<dbReference type="SMART" id="SM00249">
    <property type="entry name" value="PHD"/>
    <property type="match status" value="1"/>
</dbReference>
<evidence type="ECO:0000256" key="1">
    <source>
        <dbReference type="ARBA" id="ARBA00022723"/>
    </source>
</evidence>
<accession>A0A9P0F1S4</accession>
<organism evidence="8 9">
    <name type="scientific">Bemisia tabaci</name>
    <name type="common">Sweetpotato whitefly</name>
    <name type="synonym">Aleurodes tabaci</name>
    <dbReference type="NCBI Taxonomy" id="7038"/>
    <lineage>
        <taxon>Eukaryota</taxon>
        <taxon>Metazoa</taxon>
        <taxon>Ecdysozoa</taxon>
        <taxon>Arthropoda</taxon>
        <taxon>Hexapoda</taxon>
        <taxon>Insecta</taxon>
        <taxon>Pterygota</taxon>
        <taxon>Neoptera</taxon>
        <taxon>Paraneoptera</taxon>
        <taxon>Hemiptera</taxon>
        <taxon>Sternorrhyncha</taxon>
        <taxon>Aleyrodoidea</taxon>
        <taxon>Aleyrodidae</taxon>
        <taxon>Aleyrodinae</taxon>
        <taxon>Bemisia</taxon>
    </lineage>
</organism>
<dbReference type="InterPro" id="IPR001965">
    <property type="entry name" value="Znf_PHD"/>
</dbReference>
<dbReference type="InterPro" id="IPR011011">
    <property type="entry name" value="Znf_FYVE_PHD"/>
</dbReference>
<dbReference type="Gene3D" id="3.30.40.10">
    <property type="entry name" value="Zinc/RING finger domain, C3HC4 (zinc finger)"/>
    <property type="match status" value="1"/>
</dbReference>
<feature type="domain" description="PHD-type" evidence="7">
    <location>
        <begin position="28"/>
        <end position="84"/>
    </location>
</feature>